<reference evidence="4" key="1">
    <citation type="journal article" date="2019" name="Beilstein J. Org. Chem.">
        <title>Nanangenines: drimane sesquiterpenoids as the dominant metabolite cohort of a novel Australian fungus, Aspergillus nanangensis.</title>
        <authorList>
            <person name="Lacey H.J."/>
            <person name="Gilchrist C.L.M."/>
            <person name="Crombie A."/>
            <person name="Kalaitzis J.A."/>
            <person name="Vuong D."/>
            <person name="Rutledge P.J."/>
            <person name="Turner P."/>
            <person name="Pitt J.I."/>
            <person name="Lacey E."/>
            <person name="Chooi Y.H."/>
            <person name="Piggott A.M."/>
        </authorList>
    </citation>
    <scope>NUCLEOTIDE SEQUENCE</scope>
    <source>
        <strain evidence="4">MST-FP2251</strain>
    </source>
</reference>
<gene>
    <name evidence="4" type="ORF">FE257_007263</name>
</gene>
<keyword evidence="2" id="KW-0521">NADP</keyword>
<reference evidence="4" key="2">
    <citation type="submission" date="2020-02" db="EMBL/GenBank/DDBJ databases">
        <authorList>
            <person name="Gilchrist C.L.M."/>
            <person name="Chooi Y.-H."/>
        </authorList>
    </citation>
    <scope>NUCLEOTIDE SEQUENCE</scope>
    <source>
        <strain evidence="4">MST-FP2251</strain>
    </source>
</reference>
<comment type="caution">
    <text evidence="4">The sequence shown here is derived from an EMBL/GenBank/DDBJ whole genome shotgun (WGS) entry which is preliminary data.</text>
</comment>
<dbReference type="PANTHER" id="PTHR47706:SF4">
    <property type="entry name" value="NMRA-LIKE DOMAIN-CONTAINING PROTEIN"/>
    <property type="match status" value="1"/>
</dbReference>
<dbReference type="PANTHER" id="PTHR47706">
    <property type="entry name" value="NMRA-LIKE FAMILY PROTEIN"/>
    <property type="match status" value="1"/>
</dbReference>
<dbReference type="InterPro" id="IPR051609">
    <property type="entry name" value="NmrA/Isoflavone_reductase-like"/>
</dbReference>
<proteinExistence type="inferred from homology"/>
<sequence>MEKQEKQEKQTIALAGVGDFGRYIYEVLDADDRYNVVILSRQSKPLYPPSAVHITPSYSEESVYSILQSTRATTLISTIQCPDSAFVTIHQNLLNACLRSTHCKRFIPSEYGGDIERFPHLPGGYARSRLPFRDILAQSHGVEWTLLNLGWFMDYFLPQAMSYIHHVPGEFPVQWESWRYTVRGTGEEPQNTALWVDMIARVYEDLVHCAHQVNSLNANHWDSEITQQLSESETDSSF</sequence>
<evidence type="ECO:0000256" key="3">
    <source>
        <dbReference type="ARBA" id="ARBA00023002"/>
    </source>
</evidence>
<name>A0AAD4CNM2_ASPNN</name>
<dbReference type="Gene3D" id="3.40.50.720">
    <property type="entry name" value="NAD(P)-binding Rossmann-like Domain"/>
    <property type="match status" value="1"/>
</dbReference>
<dbReference type="GO" id="GO:0016491">
    <property type="term" value="F:oxidoreductase activity"/>
    <property type="evidence" value="ECO:0007669"/>
    <property type="project" value="UniProtKB-KW"/>
</dbReference>
<protein>
    <recommendedName>
        <fullName evidence="6">NmrA-like domain-containing protein</fullName>
    </recommendedName>
</protein>
<evidence type="ECO:0000313" key="5">
    <source>
        <dbReference type="Proteomes" id="UP001194746"/>
    </source>
</evidence>
<dbReference type="AlphaFoldDB" id="A0AAD4CNM2"/>
<keyword evidence="3" id="KW-0560">Oxidoreductase</keyword>
<dbReference type="InterPro" id="IPR036291">
    <property type="entry name" value="NAD(P)-bd_dom_sf"/>
</dbReference>
<dbReference type="EMBL" id="VCAU01000035">
    <property type="protein sequence ID" value="KAF9889553.1"/>
    <property type="molecule type" value="Genomic_DNA"/>
</dbReference>
<keyword evidence="5" id="KW-1185">Reference proteome</keyword>
<evidence type="ECO:0008006" key="6">
    <source>
        <dbReference type="Google" id="ProtNLM"/>
    </source>
</evidence>
<evidence type="ECO:0000256" key="2">
    <source>
        <dbReference type="ARBA" id="ARBA00022857"/>
    </source>
</evidence>
<evidence type="ECO:0000313" key="4">
    <source>
        <dbReference type="EMBL" id="KAF9889553.1"/>
    </source>
</evidence>
<dbReference type="SUPFAM" id="SSF51735">
    <property type="entry name" value="NAD(P)-binding Rossmann-fold domains"/>
    <property type="match status" value="1"/>
</dbReference>
<accession>A0AAD4CNM2</accession>
<organism evidence="4 5">
    <name type="scientific">Aspergillus nanangensis</name>
    <dbReference type="NCBI Taxonomy" id="2582783"/>
    <lineage>
        <taxon>Eukaryota</taxon>
        <taxon>Fungi</taxon>
        <taxon>Dikarya</taxon>
        <taxon>Ascomycota</taxon>
        <taxon>Pezizomycotina</taxon>
        <taxon>Eurotiomycetes</taxon>
        <taxon>Eurotiomycetidae</taxon>
        <taxon>Eurotiales</taxon>
        <taxon>Aspergillaceae</taxon>
        <taxon>Aspergillus</taxon>
        <taxon>Aspergillus subgen. Circumdati</taxon>
    </lineage>
</organism>
<evidence type="ECO:0000256" key="1">
    <source>
        <dbReference type="ARBA" id="ARBA00005725"/>
    </source>
</evidence>
<dbReference type="Proteomes" id="UP001194746">
    <property type="component" value="Unassembled WGS sequence"/>
</dbReference>
<comment type="similarity">
    <text evidence="1">Belongs to the NmrA-type oxidoreductase family. Isoflavone reductase subfamily.</text>
</comment>